<organism evidence="2 3">
    <name type="scientific">Stylophora pistillata</name>
    <name type="common">Smooth cauliflower coral</name>
    <dbReference type="NCBI Taxonomy" id="50429"/>
    <lineage>
        <taxon>Eukaryota</taxon>
        <taxon>Metazoa</taxon>
        <taxon>Cnidaria</taxon>
        <taxon>Anthozoa</taxon>
        <taxon>Hexacorallia</taxon>
        <taxon>Scleractinia</taxon>
        <taxon>Astrocoeniina</taxon>
        <taxon>Pocilloporidae</taxon>
        <taxon>Stylophora</taxon>
    </lineage>
</organism>
<sequence length="791" mass="89371">MPNARVTYPVVVVEVECVKCRALLGTGAVGSYASAALLNRIPTRKRAKEVRKIEMLLGTSTREVELLAIETGGVSGKFTMPAEVMKMDKGELLFLGNPNYEEILAKNPHLSGVVMTDQDKKSRLPVHLILGAREYAKLKTESAPKVGEPGEPVAELTKFGWIIMSRGKEPLNITNMSLAQTSHVDYEALCRSDVLGLSDTPTNDQGNVYSEFQKQLIRDEAWCVQGQRSQRQSNGIFQNACFTLFKWHSNAPELEAAQSSAEDIEEVTYAKQQLGSPQGTMSSILGLPWNKERDTVSVEVPSEEVKLTKRGILAKLAKICDPLGLISPETPRAGHMAVNLITNVREALEGLPLTSMHCWLDSLVALYWIRGHGEHKQFVSNSVQKINIHHGVTWRYVPSTENPADLANRGGRLEEADQWWNGPKWLANPGNWPADIPDQPTEESQAEAKLVRKVLSVADHEEDEIENVLRKFYLQKAVRVCAWMRRFAHNTLHYRGDYSVYLPESSLYSQRIVEEAHLKILHGEVGLTMTKVPSQYSIPKLGKLVKKVRRNCHGCKRFQAMAYAAPPPGCLPTTRTEGVNTFQVVGSTTLVHCDIAYRDNDKERRTFFYRHAALRGGVYRDLLPSLETEECLRSLKKFNGRRGRLKRIYSENGRTFVGAAKWVRTVMRDERLQNYLSAHQIKWQFNLSRAPWWSGQFERIIGLVKSALHKSIGNGMLSWKSLQEVLSDVETILNNRQLSYLEDDPQLPVLTPSSMLFVNSNVLPELQSNRVERADLRKRAKHLLKYKEAVW</sequence>
<accession>A0A2B4R9Z8</accession>
<dbReference type="InterPro" id="IPR012337">
    <property type="entry name" value="RNaseH-like_sf"/>
</dbReference>
<evidence type="ECO:0000259" key="1">
    <source>
        <dbReference type="PROSITE" id="PS50994"/>
    </source>
</evidence>
<proteinExistence type="predicted"/>
<dbReference type="SUPFAM" id="SSF53098">
    <property type="entry name" value="Ribonuclease H-like"/>
    <property type="match status" value="1"/>
</dbReference>
<dbReference type="Pfam" id="PF17921">
    <property type="entry name" value="Integrase_H2C2"/>
    <property type="match status" value="1"/>
</dbReference>
<dbReference type="InterPro" id="IPR041588">
    <property type="entry name" value="Integrase_H2C2"/>
</dbReference>
<evidence type="ECO:0000313" key="2">
    <source>
        <dbReference type="EMBL" id="PFX13976.1"/>
    </source>
</evidence>
<dbReference type="AlphaFoldDB" id="A0A2B4R9Z8"/>
<dbReference type="PANTHER" id="PTHR47331">
    <property type="entry name" value="PHD-TYPE DOMAIN-CONTAINING PROTEIN"/>
    <property type="match status" value="1"/>
</dbReference>
<name>A0A2B4R9Z8_STYPI</name>
<feature type="domain" description="Integrase catalytic" evidence="1">
    <location>
        <begin position="635"/>
        <end position="760"/>
    </location>
</feature>
<evidence type="ECO:0000313" key="3">
    <source>
        <dbReference type="Proteomes" id="UP000225706"/>
    </source>
</evidence>
<dbReference type="Proteomes" id="UP000225706">
    <property type="component" value="Unassembled WGS sequence"/>
</dbReference>
<dbReference type="InterPro" id="IPR001584">
    <property type="entry name" value="Integrase_cat-core"/>
</dbReference>
<dbReference type="PROSITE" id="PS50994">
    <property type="entry name" value="INTEGRASE"/>
    <property type="match status" value="1"/>
</dbReference>
<dbReference type="Gene3D" id="3.30.420.10">
    <property type="entry name" value="Ribonuclease H-like superfamily/Ribonuclease H"/>
    <property type="match status" value="1"/>
</dbReference>
<protein>
    <recommendedName>
        <fullName evidence="1">Integrase catalytic domain-containing protein</fullName>
    </recommendedName>
</protein>
<dbReference type="OrthoDB" id="5984829at2759"/>
<dbReference type="EMBL" id="LSMT01000860">
    <property type="protein sequence ID" value="PFX13976.1"/>
    <property type="molecule type" value="Genomic_DNA"/>
</dbReference>
<comment type="caution">
    <text evidence="2">The sequence shown here is derived from an EMBL/GenBank/DDBJ whole genome shotgun (WGS) entry which is preliminary data.</text>
</comment>
<keyword evidence="3" id="KW-1185">Reference proteome</keyword>
<dbReference type="GO" id="GO:0015074">
    <property type="term" value="P:DNA integration"/>
    <property type="evidence" value="ECO:0007669"/>
    <property type="project" value="InterPro"/>
</dbReference>
<dbReference type="InterPro" id="IPR036397">
    <property type="entry name" value="RNaseH_sf"/>
</dbReference>
<reference evidence="3" key="1">
    <citation type="journal article" date="2017" name="bioRxiv">
        <title>Comparative analysis of the genomes of Stylophora pistillata and Acropora digitifera provides evidence for extensive differences between species of corals.</title>
        <authorList>
            <person name="Voolstra C.R."/>
            <person name="Li Y."/>
            <person name="Liew Y.J."/>
            <person name="Baumgarten S."/>
            <person name="Zoccola D."/>
            <person name="Flot J.-F."/>
            <person name="Tambutte S."/>
            <person name="Allemand D."/>
            <person name="Aranda M."/>
        </authorList>
    </citation>
    <scope>NUCLEOTIDE SEQUENCE [LARGE SCALE GENOMIC DNA]</scope>
</reference>
<dbReference type="GO" id="GO:0003676">
    <property type="term" value="F:nucleic acid binding"/>
    <property type="evidence" value="ECO:0007669"/>
    <property type="project" value="InterPro"/>
</dbReference>
<gene>
    <name evidence="2" type="ORF">AWC38_SpisGene21906</name>
</gene>